<protein>
    <recommendedName>
        <fullName evidence="5">DUF3618 domain-containing protein</fullName>
    </recommendedName>
</protein>
<keyword evidence="2" id="KW-0472">Membrane</keyword>
<dbReference type="Proteomes" id="UP000609879">
    <property type="component" value="Unassembled WGS sequence"/>
</dbReference>
<dbReference type="InterPro" id="IPR022062">
    <property type="entry name" value="DUF3618"/>
</dbReference>
<evidence type="ECO:0000256" key="1">
    <source>
        <dbReference type="SAM" id="Coils"/>
    </source>
</evidence>
<sequence>MSVDDKNPPAAPKPSIDELRAEIKATRAELGETVQALAAKADVKARAKDQVEQTKARAKDQVEQTKQRLLGKVRTTADRVNHTGEEVVRTSPVPLPLVVAGVVAIVGVILIVRGRRR</sequence>
<evidence type="ECO:0000313" key="3">
    <source>
        <dbReference type="EMBL" id="GID75754.1"/>
    </source>
</evidence>
<reference evidence="3 4" key="1">
    <citation type="submission" date="2021-01" db="EMBL/GenBank/DDBJ databases">
        <title>Whole genome shotgun sequence of Actinoplanes deccanensis NBRC 13994.</title>
        <authorList>
            <person name="Komaki H."/>
            <person name="Tamura T."/>
        </authorList>
    </citation>
    <scope>NUCLEOTIDE SEQUENCE [LARGE SCALE GENOMIC DNA]</scope>
    <source>
        <strain evidence="3 4">NBRC 13994</strain>
    </source>
</reference>
<gene>
    <name evidence="3" type="ORF">Ade02nite_43950</name>
</gene>
<keyword evidence="4" id="KW-1185">Reference proteome</keyword>
<proteinExistence type="predicted"/>
<keyword evidence="2" id="KW-0812">Transmembrane</keyword>
<comment type="caution">
    <text evidence="3">The sequence shown here is derived from an EMBL/GenBank/DDBJ whole genome shotgun (WGS) entry which is preliminary data.</text>
</comment>
<keyword evidence="2" id="KW-1133">Transmembrane helix</keyword>
<dbReference type="EMBL" id="BOMI01000084">
    <property type="protein sequence ID" value="GID75754.1"/>
    <property type="molecule type" value="Genomic_DNA"/>
</dbReference>
<keyword evidence="1" id="KW-0175">Coiled coil</keyword>
<name>A0ABQ3Y6Y8_9ACTN</name>
<accession>A0ABQ3Y6Y8</accession>
<evidence type="ECO:0000313" key="4">
    <source>
        <dbReference type="Proteomes" id="UP000609879"/>
    </source>
</evidence>
<evidence type="ECO:0000256" key="2">
    <source>
        <dbReference type="SAM" id="Phobius"/>
    </source>
</evidence>
<evidence type="ECO:0008006" key="5">
    <source>
        <dbReference type="Google" id="ProtNLM"/>
    </source>
</evidence>
<dbReference type="Pfam" id="PF12277">
    <property type="entry name" value="DUF3618"/>
    <property type="match status" value="1"/>
</dbReference>
<feature type="transmembrane region" description="Helical" evidence="2">
    <location>
        <begin position="93"/>
        <end position="112"/>
    </location>
</feature>
<dbReference type="RefSeq" id="WP_203766708.1">
    <property type="nucleotide sequence ID" value="NZ_BAAABO010000046.1"/>
</dbReference>
<organism evidence="3 4">
    <name type="scientific">Paractinoplanes deccanensis</name>
    <dbReference type="NCBI Taxonomy" id="113561"/>
    <lineage>
        <taxon>Bacteria</taxon>
        <taxon>Bacillati</taxon>
        <taxon>Actinomycetota</taxon>
        <taxon>Actinomycetes</taxon>
        <taxon>Micromonosporales</taxon>
        <taxon>Micromonosporaceae</taxon>
        <taxon>Paractinoplanes</taxon>
    </lineage>
</organism>
<feature type="coiled-coil region" evidence="1">
    <location>
        <begin position="16"/>
        <end position="68"/>
    </location>
</feature>